<keyword evidence="2" id="KW-0479">Metal-binding</keyword>
<dbReference type="PANTHER" id="PTHR12151">
    <property type="entry name" value="ELECTRON TRANSPORT PROTIN SCO1/SENC FAMILY MEMBER"/>
    <property type="match status" value="1"/>
</dbReference>
<dbReference type="GO" id="GO:0005739">
    <property type="term" value="C:mitochondrion"/>
    <property type="evidence" value="ECO:0007669"/>
    <property type="project" value="GOC"/>
</dbReference>
<dbReference type="CDD" id="cd02968">
    <property type="entry name" value="SCO"/>
    <property type="match status" value="1"/>
</dbReference>
<dbReference type="OrthoDB" id="270009at2759"/>
<keyword evidence="5" id="KW-1185">Reference proteome</keyword>
<keyword evidence="2" id="KW-0186">Copper</keyword>
<sequence>MRQQRLLSRLPALARQWLGQEASTSAASSSGGGYCYCPVLQQQRAALQRRWAHTTRLLAAEAEGGTRATARDVAPVSMRTLILMLMAGAGVTYATRMYTDQKMQKVVASSQQVAGQAAVGGPFELIDQDGKPFTDKDLLGEFALLYFGFTHCPDICPDEMEKVAESINMIEKWTGVRVTPVFISVDPQRDKPALVKSYVSEFHPRMIGLTGDLDNVKAVSKSYRVYYSKTGESETDYLVDHSIIHYLINPAGDFVTFFGKSTDAQQLATQVLQHIADWQKEHPKYHPGAVLKPPAAAPAAAAAAAK</sequence>
<dbReference type="InterPro" id="IPR003782">
    <property type="entry name" value="SCO1/SenC"/>
</dbReference>
<evidence type="ECO:0000313" key="5">
    <source>
        <dbReference type="Proteomes" id="UP000236333"/>
    </source>
</evidence>
<feature type="binding site" evidence="2">
    <location>
        <position position="156"/>
    </location>
    <ligand>
        <name>Cu cation</name>
        <dbReference type="ChEBI" id="CHEBI:23378"/>
    </ligand>
</feature>
<dbReference type="Pfam" id="PF02630">
    <property type="entry name" value="SCO1-SenC"/>
    <property type="match status" value="1"/>
</dbReference>
<dbReference type="PANTHER" id="PTHR12151:SF5">
    <property type="entry name" value="AT19154P"/>
    <property type="match status" value="1"/>
</dbReference>
<feature type="binding site" evidence="2">
    <location>
        <position position="241"/>
    </location>
    <ligand>
        <name>Cu cation</name>
        <dbReference type="ChEBI" id="CHEBI:23378"/>
    </ligand>
</feature>
<comment type="similarity">
    <text evidence="1">Belongs to the SCO1/2 family.</text>
</comment>
<proteinExistence type="inferred from homology"/>
<dbReference type="GO" id="GO:0046872">
    <property type="term" value="F:metal ion binding"/>
    <property type="evidence" value="ECO:0007669"/>
    <property type="project" value="UniProtKB-KW"/>
</dbReference>
<comment type="caution">
    <text evidence="4">The sequence shown here is derived from an EMBL/GenBank/DDBJ whole genome shotgun (WGS) entry which is preliminary data.</text>
</comment>
<evidence type="ECO:0000256" key="2">
    <source>
        <dbReference type="PIRSR" id="PIRSR603782-1"/>
    </source>
</evidence>
<evidence type="ECO:0000313" key="4">
    <source>
        <dbReference type="EMBL" id="PNH03651.1"/>
    </source>
</evidence>
<dbReference type="Proteomes" id="UP000236333">
    <property type="component" value="Unassembled WGS sequence"/>
</dbReference>
<protein>
    <submittedName>
        <fullName evidence="4">Protein SCO1 1, mitochondrial</fullName>
    </submittedName>
</protein>
<keyword evidence="3" id="KW-1015">Disulfide bond</keyword>
<dbReference type="AlphaFoldDB" id="A0A2J7ZTP5"/>
<dbReference type="InterPro" id="IPR036249">
    <property type="entry name" value="Thioredoxin-like_sf"/>
</dbReference>
<organism evidence="4 5">
    <name type="scientific">Tetrabaena socialis</name>
    <dbReference type="NCBI Taxonomy" id="47790"/>
    <lineage>
        <taxon>Eukaryota</taxon>
        <taxon>Viridiplantae</taxon>
        <taxon>Chlorophyta</taxon>
        <taxon>core chlorophytes</taxon>
        <taxon>Chlorophyceae</taxon>
        <taxon>CS clade</taxon>
        <taxon>Chlamydomonadales</taxon>
        <taxon>Tetrabaenaceae</taxon>
        <taxon>Tetrabaena</taxon>
    </lineage>
</organism>
<dbReference type="GO" id="GO:0033617">
    <property type="term" value="P:mitochondrial respiratory chain complex IV assembly"/>
    <property type="evidence" value="ECO:0007669"/>
    <property type="project" value="TreeGrafter"/>
</dbReference>
<reference evidence="4 5" key="1">
    <citation type="journal article" date="2017" name="Mol. Biol. Evol.">
        <title>The 4-celled Tetrabaena socialis nuclear genome reveals the essential components for genetic control of cell number at the origin of multicellularity in the volvocine lineage.</title>
        <authorList>
            <person name="Featherston J."/>
            <person name="Arakaki Y."/>
            <person name="Hanschen E.R."/>
            <person name="Ferris P.J."/>
            <person name="Michod R.E."/>
            <person name="Olson B.J.S.C."/>
            <person name="Nozaki H."/>
            <person name="Durand P.M."/>
        </authorList>
    </citation>
    <scope>NUCLEOTIDE SEQUENCE [LARGE SCALE GENOMIC DNA]</scope>
    <source>
        <strain evidence="4 5">NIES-571</strain>
    </source>
</reference>
<dbReference type="FunFam" id="3.40.30.10:FF:000013">
    <property type="entry name" value="Blast:Protein SCO1 homolog, mitochondrial"/>
    <property type="match status" value="1"/>
</dbReference>
<name>A0A2J7ZTP5_9CHLO</name>
<feature type="binding site" evidence="2">
    <location>
        <position position="152"/>
    </location>
    <ligand>
        <name>Cu cation</name>
        <dbReference type="ChEBI" id="CHEBI:23378"/>
    </ligand>
</feature>
<gene>
    <name evidence="4" type="ORF">TSOC_010266</name>
</gene>
<dbReference type="EMBL" id="PGGS01000479">
    <property type="protein sequence ID" value="PNH03651.1"/>
    <property type="molecule type" value="Genomic_DNA"/>
</dbReference>
<dbReference type="SUPFAM" id="SSF52833">
    <property type="entry name" value="Thioredoxin-like"/>
    <property type="match status" value="1"/>
</dbReference>
<evidence type="ECO:0000256" key="3">
    <source>
        <dbReference type="PIRSR" id="PIRSR603782-2"/>
    </source>
</evidence>
<accession>A0A2J7ZTP5</accession>
<evidence type="ECO:0000256" key="1">
    <source>
        <dbReference type="ARBA" id="ARBA00010996"/>
    </source>
</evidence>
<feature type="disulfide bond" description="Redox-active" evidence="3">
    <location>
        <begin position="152"/>
        <end position="156"/>
    </location>
</feature>
<dbReference type="Gene3D" id="3.40.30.10">
    <property type="entry name" value="Glutaredoxin"/>
    <property type="match status" value="1"/>
</dbReference>